<dbReference type="Pfam" id="PF17261">
    <property type="entry name" value="DUF5327"/>
    <property type="match status" value="1"/>
</dbReference>
<evidence type="ECO:0000256" key="1">
    <source>
        <dbReference type="SAM" id="MobiDB-lite"/>
    </source>
</evidence>
<dbReference type="Proteomes" id="UP000184206">
    <property type="component" value="Unassembled WGS sequence"/>
</dbReference>
<name>A0A1M7HZM4_9BACL</name>
<sequence length="94" mass="10714">MKRQIIQQIKSELHMLEVSSRPGEFEKHLYTIETLVGILKAQPEDDRKAGRIQEEAAGPGLTDKDKRMLELMGGSQDEGAPRENKRTDESIFDF</sequence>
<evidence type="ECO:0008006" key="4">
    <source>
        <dbReference type="Google" id="ProtNLM"/>
    </source>
</evidence>
<feature type="region of interest" description="Disordered" evidence="1">
    <location>
        <begin position="45"/>
        <end position="94"/>
    </location>
</feature>
<reference evidence="2 3" key="1">
    <citation type="submission" date="2016-11" db="EMBL/GenBank/DDBJ databases">
        <authorList>
            <person name="Jaros S."/>
            <person name="Januszkiewicz K."/>
            <person name="Wedrychowicz H."/>
        </authorList>
    </citation>
    <scope>NUCLEOTIDE SEQUENCE [LARGE SCALE GENOMIC DNA]</scope>
    <source>
        <strain evidence="2 3">DSM 16010</strain>
    </source>
</reference>
<dbReference type="OrthoDB" id="2418541at2"/>
<dbReference type="RefSeq" id="WP_072710410.1">
    <property type="nucleotide sequence ID" value="NZ_FRCF01000009.1"/>
</dbReference>
<proteinExistence type="predicted"/>
<evidence type="ECO:0000313" key="3">
    <source>
        <dbReference type="Proteomes" id="UP000184206"/>
    </source>
</evidence>
<feature type="compositionally biased region" description="Basic and acidic residues" evidence="1">
    <location>
        <begin position="79"/>
        <end position="94"/>
    </location>
</feature>
<dbReference type="STRING" id="1123231.SAMN02745189_01980"/>
<evidence type="ECO:0000313" key="2">
    <source>
        <dbReference type="EMBL" id="SHM33910.1"/>
    </source>
</evidence>
<accession>A0A1M7HZM4</accession>
<gene>
    <name evidence="2" type="ORF">SAMN02745189_01980</name>
</gene>
<feature type="compositionally biased region" description="Basic and acidic residues" evidence="1">
    <location>
        <begin position="45"/>
        <end position="54"/>
    </location>
</feature>
<organism evidence="2 3">
    <name type="scientific">Lacicoccus alkaliphilus DSM 16010</name>
    <dbReference type="NCBI Taxonomy" id="1123231"/>
    <lineage>
        <taxon>Bacteria</taxon>
        <taxon>Bacillati</taxon>
        <taxon>Bacillota</taxon>
        <taxon>Bacilli</taxon>
        <taxon>Bacillales</taxon>
        <taxon>Salinicoccaceae</taxon>
        <taxon>Lacicoccus</taxon>
    </lineage>
</organism>
<keyword evidence="3" id="KW-1185">Reference proteome</keyword>
<protein>
    <recommendedName>
        <fullName evidence="4">YwdI family protein</fullName>
    </recommendedName>
</protein>
<dbReference type="InterPro" id="IPR035218">
    <property type="entry name" value="DUF5327"/>
</dbReference>
<dbReference type="EMBL" id="FRCF01000009">
    <property type="protein sequence ID" value="SHM33910.1"/>
    <property type="molecule type" value="Genomic_DNA"/>
</dbReference>
<dbReference type="AlphaFoldDB" id="A0A1M7HZM4"/>